<dbReference type="RefSeq" id="WP_266106540.1">
    <property type="nucleotide sequence ID" value="NZ_JANIDW010000001.1"/>
</dbReference>
<dbReference type="InterPro" id="IPR016913">
    <property type="entry name" value="UCP029215"/>
</dbReference>
<gene>
    <name evidence="2" type="ORF">NQF64_04130</name>
</gene>
<keyword evidence="3" id="KW-1185">Reference proteome</keyword>
<evidence type="ECO:0000256" key="1">
    <source>
        <dbReference type="SAM" id="MobiDB-lite"/>
    </source>
</evidence>
<proteinExistence type="predicted"/>
<sequence length="419" mass="46241">MTILAYDRSGSVRSFDDNGRLRVERTPISKANICEYLGREIPDHARLGLNPDQMYRLLRDPKELEKAADTFNSLPVLEDHTPTSADAHPRELTVGATMDNARFEAPYLMVGMVIFDGPTIQRIQSGEQRELSCGYNYEADMTPGQYEGKPYDGRMINIRGNHVALVEKGRAGPDVLVNDSAITKENKMDMNNKAARDEDGLEPVIEALRPFMGDLSDDAIRAKAAALIDEGDRETDKPGGEDDDETGQQDDRLTKMEEFMRQEGFTPAQASKCREMCAEMLKGGGAEDDGEEVTGPNSGAQSEAEDEDDEEEKERRRGMATDAAIRKALAADRAMRRATEDARNLVRPLVGEVYGMDSAAQVYRYALRQSGMAMDSVKGVNEAGLKALVNAQLRSIRANYETVMAADSAALPYKAPRKL</sequence>
<feature type="region of interest" description="Disordered" evidence="1">
    <location>
        <begin position="283"/>
        <end position="319"/>
    </location>
</feature>
<name>A0ABT3W6D0_9PROT</name>
<reference evidence="2 3" key="1">
    <citation type="submission" date="2022-07" db="EMBL/GenBank/DDBJ databases">
        <title>Bombella genomes.</title>
        <authorList>
            <person name="Harer L."/>
            <person name="Styblova S."/>
            <person name="Ehrmann M."/>
        </authorList>
    </citation>
    <scope>NUCLEOTIDE SEQUENCE [LARGE SCALE GENOMIC DNA]</scope>
    <source>
        <strain evidence="2 3">TMW 2.2558</strain>
    </source>
</reference>
<evidence type="ECO:0000313" key="3">
    <source>
        <dbReference type="Proteomes" id="UP001165648"/>
    </source>
</evidence>
<evidence type="ECO:0000313" key="2">
    <source>
        <dbReference type="EMBL" id="MCX5614431.1"/>
    </source>
</evidence>
<accession>A0ABT3W6D0</accession>
<feature type="compositionally biased region" description="Acidic residues" evidence="1">
    <location>
        <begin position="303"/>
        <end position="312"/>
    </location>
</feature>
<dbReference type="Proteomes" id="UP001165648">
    <property type="component" value="Unassembled WGS sequence"/>
</dbReference>
<organism evidence="2 3">
    <name type="scientific">Bombella saccharophila</name>
    <dbReference type="NCBI Taxonomy" id="2967338"/>
    <lineage>
        <taxon>Bacteria</taxon>
        <taxon>Pseudomonadati</taxon>
        <taxon>Pseudomonadota</taxon>
        <taxon>Alphaproteobacteria</taxon>
        <taxon>Acetobacterales</taxon>
        <taxon>Acetobacteraceae</taxon>
        <taxon>Bombella</taxon>
    </lineage>
</organism>
<feature type="region of interest" description="Disordered" evidence="1">
    <location>
        <begin position="227"/>
        <end position="249"/>
    </location>
</feature>
<comment type="caution">
    <text evidence="2">The sequence shown here is derived from an EMBL/GenBank/DDBJ whole genome shotgun (WGS) entry which is preliminary data.</text>
</comment>
<dbReference type="EMBL" id="JANIDW010000001">
    <property type="protein sequence ID" value="MCX5614431.1"/>
    <property type="molecule type" value="Genomic_DNA"/>
</dbReference>
<protein>
    <submittedName>
        <fullName evidence="2">DUF2213 domain-containing protein</fullName>
    </submittedName>
</protein>
<dbReference type="Pfam" id="PF09979">
    <property type="entry name" value="DUF2213"/>
    <property type="match status" value="1"/>
</dbReference>